<dbReference type="Proteomes" id="UP000694558">
    <property type="component" value="Chromosome 9"/>
</dbReference>
<name>A0A8D3BY37_SCOMX</name>
<dbReference type="AlphaFoldDB" id="A0A8D3BY37"/>
<protein>
    <submittedName>
        <fullName evidence="1">Uncharacterized protein</fullName>
    </submittedName>
</protein>
<proteinExistence type="predicted"/>
<accession>A0A8D3BY37</accession>
<reference evidence="1" key="2">
    <citation type="submission" date="2025-08" db="UniProtKB">
        <authorList>
            <consortium name="Ensembl"/>
        </authorList>
    </citation>
    <scope>IDENTIFICATION</scope>
</reference>
<organism evidence="1 2">
    <name type="scientific">Scophthalmus maximus</name>
    <name type="common">Turbot</name>
    <name type="synonym">Psetta maxima</name>
    <dbReference type="NCBI Taxonomy" id="52904"/>
    <lineage>
        <taxon>Eukaryota</taxon>
        <taxon>Metazoa</taxon>
        <taxon>Chordata</taxon>
        <taxon>Craniata</taxon>
        <taxon>Vertebrata</taxon>
        <taxon>Euteleostomi</taxon>
        <taxon>Actinopterygii</taxon>
        <taxon>Neopterygii</taxon>
        <taxon>Teleostei</taxon>
        <taxon>Neoteleostei</taxon>
        <taxon>Acanthomorphata</taxon>
        <taxon>Carangaria</taxon>
        <taxon>Pleuronectiformes</taxon>
        <taxon>Pleuronectoidei</taxon>
        <taxon>Scophthalmidae</taxon>
        <taxon>Scophthalmus</taxon>
    </lineage>
</organism>
<sequence>MRLIPMLDQSKMLNAGLKCTSFFLKVDAAFLLERSRPFFSEIGSAKHQMEVNTMNFLQDYLQEIEDSGRRTAEGLSVGQIMQWMTGQRHKPVLPREKKNFIINMKFHHNCDTKHRVCFPTVSPCSRTVTFPSTHLKTYSEFKKILTLVVCNVQTFDRV</sequence>
<reference evidence="1" key="1">
    <citation type="submission" date="2023-05" db="EMBL/GenBank/DDBJ databases">
        <title>High-quality long-read genome of Scophthalmus maximus.</title>
        <authorList>
            <person name="Lien S."/>
            <person name="Martinez P."/>
        </authorList>
    </citation>
    <scope>NUCLEOTIDE SEQUENCE [LARGE SCALE GENOMIC DNA]</scope>
</reference>
<evidence type="ECO:0000313" key="1">
    <source>
        <dbReference type="Ensembl" id="ENSSMAP00000039945.1"/>
    </source>
</evidence>
<dbReference type="GeneTree" id="ENSGT01150000287056"/>
<dbReference type="Ensembl" id="ENSSMAT00000072304.1">
    <property type="protein sequence ID" value="ENSSMAP00000039945.1"/>
    <property type="gene ID" value="ENSSMAG00000022246.1"/>
</dbReference>
<evidence type="ECO:0000313" key="2">
    <source>
        <dbReference type="Proteomes" id="UP000694558"/>
    </source>
</evidence>